<comment type="caution">
    <text evidence="2">The sequence shown here is derived from an EMBL/GenBank/DDBJ whole genome shotgun (WGS) entry which is preliminary data.</text>
</comment>
<accession>A0AAN4U4D4</accession>
<protein>
    <submittedName>
        <fullName evidence="2">Uncharacterized protein</fullName>
    </submittedName>
</protein>
<name>A0AAN4U4D4_9PROT</name>
<feature type="region of interest" description="Disordered" evidence="1">
    <location>
        <begin position="1"/>
        <end position="27"/>
    </location>
</feature>
<proteinExistence type="predicted"/>
<evidence type="ECO:0000256" key="1">
    <source>
        <dbReference type="SAM" id="MobiDB-lite"/>
    </source>
</evidence>
<evidence type="ECO:0000313" key="2">
    <source>
        <dbReference type="EMBL" id="GEL54760.1"/>
    </source>
</evidence>
<dbReference type="EMBL" id="BJVS01000009">
    <property type="protein sequence ID" value="GEL54760.1"/>
    <property type="molecule type" value="Genomic_DNA"/>
</dbReference>
<sequence>MTRVNPSRARARRRMGGLAMEKDMGQGSGGWDKGCELNVSRAARILLFDLLQVKGAVLG</sequence>
<keyword evidence="3" id="KW-1185">Reference proteome</keyword>
<organism evidence="2 3">
    <name type="scientific">Asaia bogorensis NBRC 16594</name>
    <dbReference type="NCBI Taxonomy" id="1231624"/>
    <lineage>
        <taxon>Bacteria</taxon>
        <taxon>Pseudomonadati</taxon>
        <taxon>Pseudomonadota</taxon>
        <taxon>Alphaproteobacteria</taxon>
        <taxon>Acetobacterales</taxon>
        <taxon>Acetobacteraceae</taxon>
        <taxon>Asaia</taxon>
    </lineage>
</organism>
<dbReference type="AlphaFoldDB" id="A0AAN4U4D4"/>
<reference evidence="2 3" key="1">
    <citation type="submission" date="2019-07" db="EMBL/GenBank/DDBJ databases">
        <title>Whole genome shotgun sequence of Asaia bogorensis NBRC 16594.</title>
        <authorList>
            <person name="Hosoyama A."/>
            <person name="Uohara A."/>
            <person name="Ohji S."/>
            <person name="Ichikawa N."/>
        </authorList>
    </citation>
    <scope>NUCLEOTIDE SEQUENCE [LARGE SCALE GENOMIC DNA]</scope>
    <source>
        <strain evidence="2 3">NBRC 16594</strain>
    </source>
</reference>
<evidence type="ECO:0000313" key="3">
    <source>
        <dbReference type="Proteomes" id="UP000321287"/>
    </source>
</evidence>
<gene>
    <name evidence="2" type="ORF">ABO01nite_27670</name>
</gene>
<dbReference type="Proteomes" id="UP000321287">
    <property type="component" value="Unassembled WGS sequence"/>
</dbReference>